<protein>
    <submittedName>
        <fullName evidence="1">Uncharacterized protein</fullName>
    </submittedName>
</protein>
<feature type="non-terminal residue" evidence="1">
    <location>
        <position position="56"/>
    </location>
</feature>
<proteinExistence type="predicted"/>
<sequence>MCGTAMDPKYVIDYECQPKEGFGEKAVKDARLSFLSGHASFSMYTLMFLAQYLHFK</sequence>
<name>A0A7R8WG22_9CRUS</name>
<gene>
    <name evidence="1" type="ORF">CTOB1V02_LOCUS6516</name>
</gene>
<dbReference type="OrthoDB" id="8907274at2759"/>
<accession>A0A7R8WG22</accession>
<dbReference type="AlphaFoldDB" id="A0A7R8WG22"/>
<reference evidence="1" key="1">
    <citation type="submission" date="2020-11" db="EMBL/GenBank/DDBJ databases">
        <authorList>
            <person name="Tran Van P."/>
        </authorList>
    </citation>
    <scope>NUCLEOTIDE SEQUENCE</scope>
</reference>
<dbReference type="EMBL" id="OB661627">
    <property type="protein sequence ID" value="CAD7228636.1"/>
    <property type="molecule type" value="Genomic_DNA"/>
</dbReference>
<organism evidence="1">
    <name type="scientific">Cyprideis torosa</name>
    <dbReference type="NCBI Taxonomy" id="163714"/>
    <lineage>
        <taxon>Eukaryota</taxon>
        <taxon>Metazoa</taxon>
        <taxon>Ecdysozoa</taxon>
        <taxon>Arthropoda</taxon>
        <taxon>Crustacea</taxon>
        <taxon>Oligostraca</taxon>
        <taxon>Ostracoda</taxon>
        <taxon>Podocopa</taxon>
        <taxon>Podocopida</taxon>
        <taxon>Cytherocopina</taxon>
        <taxon>Cytheroidea</taxon>
        <taxon>Cytherideidae</taxon>
        <taxon>Cyprideis</taxon>
    </lineage>
</organism>
<evidence type="ECO:0000313" key="1">
    <source>
        <dbReference type="EMBL" id="CAD7228636.1"/>
    </source>
</evidence>